<dbReference type="PANTHER" id="PTHR43423:SF1">
    <property type="entry name" value="ABC TRANSPORTER I FAMILY MEMBER 17"/>
    <property type="match status" value="1"/>
</dbReference>
<dbReference type="RefSeq" id="WP_008708522.1">
    <property type="nucleotide sequence ID" value="NZ_CABKQM010000001.1"/>
</dbReference>
<dbReference type="GO" id="GO:0005524">
    <property type="term" value="F:ATP binding"/>
    <property type="evidence" value="ECO:0007669"/>
    <property type="project" value="UniProtKB-KW"/>
</dbReference>
<dbReference type="SMART" id="SM00382">
    <property type="entry name" value="AAA"/>
    <property type="match status" value="1"/>
</dbReference>
<evidence type="ECO:0000313" key="5">
    <source>
        <dbReference type="EMBL" id="MCQ4813677.1"/>
    </source>
</evidence>
<dbReference type="CDD" id="cd03260">
    <property type="entry name" value="ABC_PstB_phosphate_transporter"/>
    <property type="match status" value="1"/>
</dbReference>
<comment type="caution">
    <text evidence="5">The sequence shown here is derived from an EMBL/GenBank/DDBJ whole genome shotgun (WGS) entry which is preliminary data.</text>
</comment>
<accession>A0AAW5K145</accession>
<dbReference type="SUPFAM" id="SSF52540">
    <property type="entry name" value="P-loop containing nucleoside triphosphate hydrolases"/>
    <property type="match status" value="1"/>
</dbReference>
<feature type="domain" description="ABC transporter" evidence="4">
    <location>
        <begin position="5"/>
        <end position="251"/>
    </location>
</feature>
<dbReference type="InterPro" id="IPR003439">
    <property type="entry name" value="ABC_transporter-like_ATP-bd"/>
</dbReference>
<evidence type="ECO:0000256" key="3">
    <source>
        <dbReference type="ARBA" id="ARBA00022840"/>
    </source>
</evidence>
<dbReference type="InterPro" id="IPR005670">
    <property type="entry name" value="PstB-like"/>
</dbReference>
<proteinExistence type="predicted"/>
<keyword evidence="6" id="KW-1185">Reference proteome</keyword>
<dbReference type="Gene3D" id="3.40.50.300">
    <property type="entry name" value="P-loop containing nucleotide triphosphate hydrolases"/>
    <property type="match status" value="1"/>
</dbReference>
<dbReference type="PANTHER" id="PTHR43423">
    <property type="entry name" value="ABC TRANSPORTER I FAMILY MEMBER 17"/>
    <property type="match status" value="1"/>
</dbReference>
<dbReference type="InterPro" id="IPR027417">
    <property type="entry name" value="P-loop_NTPase"/>
</dbReference>
<evidence type="ECO:0000259" key="4">
    <source>
        <dbReference type="PROSITE" id="PS50893"/>
    </source>
</evidence>
<dbReference type="GO" id="GO:0016887">
    <property type="term" value="F:ATP hydrolysis activity"/>
    <property type="evidence" value="ECO:0007669"/>
    <property type="project" value="InterPro"/>
</dbReference>
<dbReference type="AlphaFoldDB" id="A0AAW5K145"/>
<dbReference type="GO" id="GO:0005315">
    <property type="term" value="F:phosphate transmembrane transporter activity"/>
    <property type="evidence" value="ECO:0007669"/>
    <property type="project" value="InterPro"/>
</dbReference>
<dbReference type="GO" id="GO:0016020">
    <property type="term" value="C:membrane"/>
    <property type="evidence" value="ECO:0007669"/>
    <property type="project" value="InterPro"/>
</dbReference>
<dbReference type="Proteomes" id="UP001205919">
    <property type="component" value="Unassembled WGS sequence"/>
</dbReference>
<keyword evidence="3 5" id="KW-0067">ATP-binding</keyword>
<dbReference type="PROSITE" id="PS00211">
    <property type="entry name" value="ABC_TRANSPORTER_1"/>
    <property type="match status" value="1"/>
</dbReference>
<evidence type="ECO:0000313" key="6">
    <source>
        <dbReference type="Proteomes" id="UP001205919"/>
    </source>
</evidence>
<keyword evidence="2" id="KW-0547">Nucleotide-binding</keyword>
<protein>
    <submittedName>
        <fullName evidence="5">Phosphate ABC transporter ATP-binding protein</fullName>
    </submittedName>
</protein>
<dbReference type="PROSITE" id="PS50893">
    <property type="entry name" value="ABC_TRANSPORTER_2"/>
    <property type="match status" value="1"/>
</dbReference>
<dbReference type="InterPro" id="IPR003593">
    <property type="entry name" value="AAA+_ATPase"/>
</dbReference>
<organism evidence="5 6">
    <name type="scientific">Cloacibacillus evryensis</name>
    <dbReference type="NCBI Taxonomy" id="508460"/>
    <lineage>
        <taxon>Bacteria</taxon>
        <taxon>Thermotogati</taxon>
        <taxon>Synergistota</taxon>
        <taxon>Synergistia</taxon>
        <taxon>Synergistales</taxon>
        <taxon>Synergistaceae</taxon>
        <taxon>Cloacibacillus</taxon>
    </lineage>
</organism>
<dbReference type="InterPro" id="IPR017871">
    <property type="entry name" value="ABC_transporter-like_CS"/>
</dbReference>
<sequence>MENCAEIRGLRVSFNGETVLRGITADIPRHGVTVLLGRSGSGKTTLLRALNRLNESFAGYEGEGEVRLAIMGGMRPIYGSGAPDLTRIRRSVGMVFQSPNPLPLSFRKNMTLPLELTLNLKKDEAELRMEKSLRDVGLWDEVKDRLNRHAASFSGGQQQRMCLARTLALEPDILLLDEPTASLDRKSAELIEEHLDRLKDRIPVIMVSHSLAQARKLGARFKILSDGRIINELERDELPRGEAAEAFLEELL</sequence>
<dbReference type="EMBL" id="JANFYT010000007">
    <property type="protein sequence ID" value="MCQ4813677.1"/>
    <property type="molecule type" value="Genomic_DNA"/>
</dbReference>
<name>A0AAW5K145_9BACT</name>
<evidence type="ECO:0000256" key="2">
    <source>
        <dbReference type="ARBA" id="ARBA00022741"/>
    </source>
</evidence>
<keyword evidence="1" id="KW-0813">Transport</keyword>
<dbReference type="GO" id="GO:0035435">
    <property type="term" value="P:phosphate ion transmembrane transport"/>
    <property type="evidence" value="ECO:0007669"/>
    <property type="project" value="InterPro"/>
</dbReference>
<reference evidence="5 6" key="1">
    <citation type="submission" date="2022-06" db="EMBL/GenBank/DDBJ databases">
        <title>Isolation of gut microbiota from human fecal samples.</title>
        <authorList>
            <person name="Pamer E.G."/>
            <person name="Barat B."/>
            <person name="Waligurski E."/>
            <person name="Medina S."/>
            <person name="Paddock L."/>
            <person name="Mostad J."/>
        </authorList>
    </citation>
    <scope>NUCLEOTIDE SEQUENCE [LARGE SCALE GENOMIC DNA]</scope>
    <source>
        <strain evidence="5 6">DFI.9.90</strain>
    </source>
</reference>
<dbReference type="Pfam" id="PF00005">
    <property type="entry name" value="ABC_tran"/>
    <property type="match status" value="1"/>
</dbReference>
<evidence type="ECO:0000256" key="1">
    <source>
        <dbReference type="ARBA" id="ARBA00022448"/>
    </source>
</evidence>
<gene>
    <name evidence="5" type="ORF">NE630_04455</name>
</gene>